<keyword evidence="11" id="KW-1185">Reference proteome</keyword>
<keyword evidence="1" id="KW-0813">Transport</keyword>
<dbReference type="PANTHER" id="PTHR43790:SF3">
    <property type="entry name" value="D-ALLOSE IMPORT ATP-BINDING PROTEIN ALSA-RELATED"/>
    <property type="match status" value="1"/>
</dbReference>
<evidence type="ECO:0000256" key="5">
    <source>
        <dbReference type="ARBA" id="ARBA00022741"/>
    </source>
</evidence>
<evidence type="ECO:0000313" key="10">
    <source>
        <dbReference type="EMBL" id="PGH56164.1"/>
    </source>
</evidence>
<keyword evidence="7" id="KW-1278">Translocase</keyword>
<keyword evidence="8" id="KW-0472">Membrane</keyword>
<dbReference type="PROSITE" id="PS50893">
    <property type="entry name" value="ABC_TRANSPORTER_2"/>
    <property type="match status" value="2"/>
</dbReference>
<dbReference type="InterPro" id="IPR017871">
    <property type="entry name" value="ABC_transporter-like_CS"/>
</dbReference>
<sequence>MTRTAITRQTRGDPGKIWTLEVSGIAKNYGATCALRNASLRLRPGKVHALLGENGAGKSTLVKIVVGAIQPDRGRIALNGVPTRFAGVRQAIAAGVIPIYQHLSLFPHLSVLENLSAFAIAGAAGLRARPALVPRATARAWLDAVGLDCDLDLPVERLSVGERQLVEIARGLGQRCTLLVLDEPTAALTHDETDRLFGVVRRLCAEGTAVLFISHKFDEIEALADDVTVLRDGVAVIDAEPLASLSRAELVRAMLGDMVESGERALPQPGAPMLIATGLMLGPAAGIATRPADITVRAGEIVGLAGLVGSGALELAAALAGARPVAAGTLAVRGETLPAGDRARAVAAGVGYVPADRHAEGLFGPLAALQNASSSTVALFSRGGLLRPGGEAAALMPWLRRLNLHPFQPERPAAGFSGGNQQKLLLSRNLAVPDLRVLVVLEPTRGVDIAARETIHDALVEAAGRGVAVVIASSDLDEVMALSHRILVVRHGSLDGELPRGTGRAALMDRLAGRRAA</sequence>
<dbReference type="EMBL" id="PDKW01000041">
    <property type="protein sequence ID" value="PGH56164.1"/>
    <property type="molecule type" value="Genomic_DNA"/>
</dbReference>
<proteinExistence type="predicted"/>
<dbReference type="PROSITE" id="PS00211">
    <property type="entry name" value="ABC_TRANSPORTER_1"/>
    <property type="match status" value="2"/>
</dbReference>
<evidence type="ECO:0000256" key="7">
    <source>
        <dbReference type="ARBA" id="ARBA00022967"/>
    </source>
</evidence>
<keyword evidence="6 10" id="KW-0067">ATP-binding</keyword>
<dbReference type="InterPro" id="IPR050107">
    <property type="entry name" value="ABC_carbohydrate_import_ATPase"/>
</dbReference>
<keyword evidence="5" id="KW-0547">Nucleotide-binding</keyword>
<keyword evidence="3" id="KW-0762">Sugar transport</keyword>
<dbReference type="SUPFAM" id="SSF52540">
    <property type="entry name" value="P-loop containing nucleoside triphosphate hydrolases"/>
    <property type="match status" value="2"/>
</dbReference>
<dbReference type="InterPro" id="IPR003593">
    <property type="entry name" value="AAA+_ATPase"/>
</dbReference>
<dbReference type="PANTHER" id="PTHR43790">
    <property type="entry name" value="CARBOHYDRATE TRANSPORT ATP-BINDING PROTEIN MG119-RELATED"/>
    <property type="match status" value="1"/>
</dbReference>
<gene>
    <name evidence="10" type="ORF">CRT60_14435</name>
</gene>
<dbReference type="OrthoDB" id="9805029at2"/>
<keyword evidence="2" id="KW-1003">Cell membrane</keyword>
<feature type="domain" description="ABC transporter" evidence="9">
    <location>
        <begin position="20"/>
        <end position="257"/>
    </location>
</feature>
<dbReference type="Gene3D" id="3.40.50.300">
    <property type="entry name" value="P-loop containing nucleotide triphosphate hydrolases"/>
    <property type="match status" value="2"/>
</dbReference>
<evidence type="ECO:0000256" key="3">
    <source>
        <dbReference type="ARBA" id="ARBA00022597"/>
    </source>
</evidence>
<organism evidence="10 11">
    <name type="scientific">Azospirillum palustre</name>
    <dbReference type="NCBI Taxonomy" id="2044885"/>
    <lineage>
        <taxon>Bacteria</taxon>
        <taxon>Pseudomonadati</taxon>
        <taxon>Pseudomonadota</taxon>
        <taxon>Alphaproteobacteria</taxon>
        <taxon>Rhodospirillales</taxon>
        <taxon>Azospirillaceae</taxon>
        <taxon>Azospirillum</taxon>
    </lineage>
</organism>
<evidence type="ECO:0000256" key="2">
    <source>
        <dbReference type="ARBA" id="ARBA00022475"/>
    </source>
</evidence>
<evidence type="ECO:0000256" key="6">
    <source>
        <dbReference type="ARBA" id="ARBA00022840"/>
    </source>
</evidence>
<evidence type="ECO:0000256" key="1">
    <source>
        <dbReference type="ARBA" id="ARBA00022448"/>
    </source>
</evidence>
<dbReference type="GO" id="GO:0005524">
    <property type="term" value="F:ATP binding"/>
    <property type="evidence" value="ECO:0007669"/>
    <property type="project" value="UniProtKB-KW"/>
</dbReference>
<evidence type="ECO:0000259" key="9">
    <source>
        <dbReference type="PROSITE" id="PS50893"/>
    </source>
</evidence>
<dbReference type="GO" id="GO:0016887">
    <property type="term" value="F:ATP hydrolysis activity"/>
    <property type="evidence" value="ECO:0007669"/>
    <property type="project" value="InterPro"/>
</dbReference>
<dbReference type="CDD" id="cd03216">
    <property type="entry name" value="ABC_Carb_Monos_I"/>
    <property type="match status" value="1"/>
</dbReference>
<accession>A0A2B8B4F5</accession>
<dbReference type="InterPro" id="IPR003439">
    <property type="entry name" value="ABC_transporter-like_ATP-bd"/>
</dbReference>
<name>A0A2B8B4F5_9PROT</name>
<protein>
    <submittedName>
        <fullName evidence="10">Sugar ABC transporter ATP-binding protein</fullName>
    </submittedName>
</protein>
<dbReference type="Proteomes" id="UP000225379">
    <property type="component" value="Unassembled WGS sequence"/>
</dbReference>
<dbReference type="AlphaFoldDB" id="A0A2B8B4F5"/>
<dbReference type="RefSeq" id="WP_098737130.1">
    <property type="nucleotide sequence ID" value="NZ_PDKW01000041.1"/>
</dbReference>
<feature type="domain" description="ABC transporter" evidence="9">
    <location>
        <begin position="274"/>
        <end position="516"/>
    </location>
</feature>
<comment type="caution">
    <text evidence="10">The sequence shown here is derived from an EMBL/GenBank/DDBJ whole genome shotgun (WGS) entry which is preliminary data.</text>
</comment>
<keyword evidence="4" id="KW-0677">Repeat</keyword>
<dbReference type="Pfam" id="PF00005">
    <property type="entry name" value="ABC_tran"/>
    <property type="match status" value="2"/>
</dbReference>
<reference evidence="11" key="1">
    <citation type="submission" date="2017-10" db="EMBL/GenBank/DDBJ databases">
        <authorList>
            <person name="Kravchenko I.K."/>
            <person name="Grouzdev D.S."/>
        </authorList>
    </citation>
    <scope>NUCLEOTIDE SEQUENCE [LARGE SCALE GENOMIC DNA]</scope>
    <source>
        <strain evidence="11">B2</strain>
    </source>
</reference>
<evidence type="ECO:0000256" key="8">
    <source>
        <dbReference type="ARBA" id="ARBA00023136"/>
    </source>
</evidence>
<dbReference type="InterPro" id="IPR027417">
    <property type="entry name" value="P-loop_NTPase"/>
</dbReference>
<evidence type="ECO:0000313" key="11">
    <source>
        <dbReference type="Proteomes" id="UP000225379"/>
    </source>
</evidence>
<dbReference type="SMART" id="SM00382">
    <property type="entry name" value="AAA"/>
    <property type="match status" value="2"/>
</dbReference>
<evidence type="ECO:0000256" key="4">
    <source>
        <dbReference type="ARBA" id="ARBA00022737"/>
    </source>
</evidence>